<evidence type="ECO:0000256" key="5">
    <source>
        <dbReference type="SAM" id="MobiDB-lite"/>
    </source>
</evidence>
<evidence type="ECO:0000256" key="6">
    <source>
        <dbReference type="SAM" id="Phobius"/>
    </source>
</evidence>
<reference evidence="9" key="1">
    <citation type="submission" date="2020-02" db="EMBL/GenBank/DDBJ databases">
        <authorList>
            <person name="Scholz U."/>
            <person name="Mascher M."/>
            <person name="Fiebig A."/>
        </authorList>
    </citation>
    <scope>NUCLEOTIDE SEQUENCE</scope>
</reference>
<dbReference type="CDD" id="cd17354">
    <property type="entry name" value="MFS_Mch1p_like"/>
    <property type="match status" value="1"/>
</dbReference>
<keyword evidence="3 6" id="KW-1133">Transmembrane helix</keyword>
<evidence type="ECO:0000259" key="8">
    <source>
        <dbReference type="Pfam" id="PF23262"/>
    </source>
</evidence>
<feature type="domain" description="Nodulin-like" evidence="7">
    <location>
        <begin position="18"/>
        <end position="78"/>
    </location>
</feature>
<evidence type="ECO:0000259" key="7">
    <source>
        <dbReference type="Pfam" id="PF06813"/>
    </source>
</evidence>
<name>A0A7I8KCU7_SPIIN</name>
<dbReference type="SUPFAM" id="SSF103473">
    <property type="entry name" value="MFS general substrate transporter"/>
    <property type="match status" value="2"/>
</dbReference>
<feature type="transmembrane region" description="Helical" evidence="6">
    <location>
        <begin position="444"/>
        <end position="465"/>
    </location>
</feature>
<dbReference type="EMBL" id="LR746267">
    <property type="protein sequence ID" value="CAA7395312.1"/>
    <property type="molecule type" value="Genomic_DNA"/>
</dbReference>
<dbReference type="InterPro" id="IPR010658">
    <property type="entry name" value="Nodulin-like"/>
</dbReference>
<comment type="subcellular location">
    <subcellularLocation>
        <location evidence="1">Membrane</location>
        <topology evidence="1">Multi-pass membrane protein</topology>
    </subcellularLocation>
</comment>
<proteinExistence type="predicted"/>
<dbReference type="Gene3D" id="1.20.1250.20">
    <property type="entry name" value="MFS general substrate transporter like domains"/>
    <property type="match status" value="1"/>
</dbReference>
<feature type="region of interest" description="Disordered" evidence="5">
    <location>
        <begin position="289"/>
        <end position="323"/>
    </location>
</feature>
<dbReference type="Proteomes" id="UP000663760">
    <property type="component" value="Chromosome 4"/>
</dbReference>
<protein>
    <submittedName>
        <fullName evidence="9">Uncharacterized protein</fullName>
    </submittedName>
</protein>
<feature type="transmembrane region" description="Helical" evidence="6">
    <location>
        <begin position="165"/>
        <end position="185"/>
    </location>
</feature>
<keyword evidence="4 6" id="KW-0472">Membrane</keyword>
<feature type="transmembrane region" description="Helical" evidence="6">
    <location>
        <begin position="197"/>
        <end position="217"/>
    </location>
</feature>
<dbReference type="AlphaFoldDB" id="A0A7I8KCU7"/>
<evidence type="ECO:0000256" key="1">
    <source>
        <dbReference type="ARBA" id="ARBA00004141"/>
    </source>
</evidence>
<feature type="transmembrane region" description="Helical" evidence="6">
    <location>
        <begin position="255"/>
        <end position="279"/>
    </location>
</feature>
<feature type="transmembrane region" description="Helical" evidence="6">
    <location>
        <begin position="522"/>
        <end position="541"/>
    </location>
</feature>
<evidence type="ECO:0000313" key="10">
    <source>
        <dbReference type="Proteomes" id="UP000663760"/>
    </source>
</evidence>
<feature type="transmembrane region" description="Helical" evidence="6">
    <location>
        <begin position="133"/>
        <end position="153"/>
    </location>
</feature>
<dbReference type="InterPro" id="IPR056555">
    <property type="entry name" value="NFD4_C"/>
</dbReference>
<keyword evidence="10" id="KW-1185">Reference proteome</keyword>
<organism evidence="9 10">
    <name type="scientific">Spirodela intermedia</name>
    <name type="common">Intermediate duckweed</name>
    <dbReference type="NCBI Taxonomy" id="51605"/>
    <lineage>
        <taxon>Eukaryota</taxon>
        <taxon>Viridiplantae</taxon>
        <taxon>Streptophyta</taxon>
        <taxon>Embryophyta</taxon>
        <taxon>Tracheophyta</taxon>
        <taxon>Spermatophyta</taxon>
        <taxon>Magnoliopsida</taxon>
        <taxon>Liliopsida</taxon>
        <taxon>Araceae</taxon>
        <taxon>Lemnoideae</taxon>
        <taxon>Spirodela</taxon>
    </lineage>
</organism>
<keyword evidence="2 6" id="KW-0812">Transmembrane</keyword>
<evidence type="ECO:0000256" key="3">
    <source>
        <dbReference type="ARBA" id="ARBA00022989"/>
    </source>
</evidence>
<dbReference type="OrthoDB" id="410267at2759"/>
<sequence>MRGKGAGPAGEAGVLGSKWAATAASVWIQCMSGSSYCFGIYSPLLKSSQGYDQSTLDSVAVFKDVGANAGLLSGLLYTLSSSFRGRGGVGNSRCWGGGPWIVHAVGAAQCFAGYFPMWLAVTGLVPRPPVPLMCFYMFIAAHAQTFFNTANVVTAVQNFPSNRGTVVGIMKGFLGLSGAILIQIYRTMYGGRASNFLLMLALLPTVLPILLMCLVRVHQATSADDKQVLDSFSLVSLVVAGYLMFVIIWENIQPLTLAARVVVFTVLLLLLASPLAVVIRRKAREPRSLQLETSSQERTPLKGATAEALERGSDRVEEDEKPAGESSYGRLALSRGEDFNILQALGTLDFWLLFLAMACGMGSGLATVNNISQVGSSLGYTGIQTNGLVSLWSIWNFLGRFGGGFVSDFFLQLRGCARPLFMAITLATMSLGHGVIASGVSGSLYAGSVLVGICYGCQWSLMPTITSEIFGVMHMGTIFNVVAAASPLGSYLLSVRVIGYIYDLEASGEKTCVGTRCFGLSFLIMACFAALGAAASLVLFFRTRRFYRQVVFEGLRRASAA</sequence>
<dbReference type="Pfam" id="PF23262">
    <property type="entry name" value="NFD4_C"/>
    <property type="match status" value="1"/>
</dbReference>
<feature type="domain" description="NFD4 C-terminal" evidence="8">
    <location>
        <begin position="344"/>
        <end position="547"/>
    </location>
</feature>
<feature type="transmembrane region" description="Helical" evidence="6">
    <location>
        <begin position="229"/>
        <end position="249"/>
    </location>
</feature>
<feature type="domain" description="Nodulin-like" evidence="7">
    <location>
        <begin position="99"/>
        <end position="279"/>
    </location>
</feature>
<dbReference type="InterPro" id="IPR036259">
    <property type="entry name" value="MFS_trans_sf"/>
</dbReference>
<evidence type="ECO:0000256" key="2">
    <source>
        <dbReference type="ARBA" id="ARBA00022692"/>
    </source>
</evidence>
<gene>
    <name evidence="9" type="ORF">SI8410_04005973</name>
</gene>
<feature type="transmembrane region" description="Helical" evidence="6">
    <location>
        <begin position="350"/>
        <end position="372"/>
    </location>
</feature>
<evidence type="ECO:0000313" key="9">
    <source>
        <dbReference type="EMBL" id="CAA7395312.1"/>
    </source>
</evidence>
<dbReference type="Pfam" id="PF06813">
    <property type="entry name" value="Nodulin-like"/>
    <property type="match status" value="2"/>
</dbReference>
<evidence type="ECO:0000256" key="4">
    <source>
        <dbReference type="ARBA" id="ARBA00023136"/>
    </source>
</evidence>
<dbReference type="PANTHER" id="PTHR21576:SF22">
    <property type="entry name" value="F25A4.25 PROTEIN"/>
    <property type="match status" value="1"/>
</dbReference>
<accession>A0A7I8KCU7</accession>
<dbReference type="GO" id="GO:0016020">
    <property type="term" value="C:membrane"/>
    <property type="evidence" value="ECO:0007669"/>
    <property type="project" value="UniProtKB-SubCell"/>
</dbReference>
<feature type="transmembrane region" description="Helical" evidence="6">
    <location>
        <begin position="100"/>
        <end position="121"/>
    </location>
</feature>
<dbReference type="PANTHER" id="PTHR21576">
    <property type="entry name" value="UNCHARACTERIZED NODULIN-LIKE PROTEIN"/>
    <property type="match status" value="1"/>
</dbReference>
<feature type="transmembrane region" description="Helical" evidence="6">
    <location>
        <begin position="477"/>
        <end position="502"/>
    </location>
</feature>